<keyword evidence="3" id="KW-1185">Reference proteome</keyword>
<dbReference type="RefSeq" id="WP_146792436.1">
    <property type="nucleotide sequence ID" value="NZ_BJUU01000002.1"/>
</dbReference>
<protein>
    <submittedName>
        <fullName evidence="2">Uncharacterized protein</fullName>
    </submittedName>
</protein>
<organism evidence="2 3">
    <name type="scientific">Agrococcus baldri</name>
    <dbReference type="NCBI Taxonomy" id="153730"/>
    <lineage>
        <taxon>Bacteria</taxon>
        <taxon>Bacillati</taxon>
        <taxon>Actinomycetota</taxon>
        <taxon>Actinomycetes</taxon>
        <taxon>Micrococcales</taxon>
        <taxon>Microbacteriaceae</taxon>
        <taxon>Agrococcus</taxon>
    </lineage>
</organism>
<name>A0AA87RDZ7_9MICO</name>
<proteinExistence type="predicted"/>
<gene>
    <name evidence="2" type="ORF">ABA31_03950</name>
</gene>
<dbReference type="AlphaFoldDB" id="A0AA87RDZ7"/>
<dbReference type="EMBL" id="BJUU01000002">
    <property type="protein sequence ID" value="GEK79044.1"/>
    <property type="molecule type" value="Genomic_DNA"/>
</dbReference>
<sequence>MGTARRTAGIVGIATVTVAALTGCIPSPPPVPQPSPAEPIVPGATSAGEVREGMVPAGGTSTVELQVDERSAVVIGATSPDDEDLTLHLTGPGVDVENDDAHSELDVFAFELDSRDPALAAVLEPGAYSIEVGEWSDDRSSFELQALTTAATVPAGTSADFDFAPGAPAIAIVPLAEGDESIAATSDVDTTLWAYLPESDTEYRDDDSGGDRNPLIELPGERPQDAVVVATGYDRDESGSLQLTVG</sequence>
<dbReference type="PROSITE" id="PS51257">
    <property type="entry name" value="PROKAR_LIPOPROTEIN"/>
    <property type="match status" value="1"/>
</dbReference>
<evidence type="ECO:0000313" key="2">
    <source>
        <dbReference type="EMBL" id="GEK79044.1"/>
    </source>
</evidence>
<reference evidence="2 3" key="1">
    <citation type="submission" date="2019-07" db="EMBL/GenBank/DDBJ databases">
        <title>Whole genome shotgun sequence of Agrococcus baldri NBRC 103055.</title>
        <authorList>
            <person name="Hosoyama A."/>
            <person name="Uohara A."/>
            <person name="Ohji S."/>
            <person name="Ichikawa N."/>
        </authorList>
    </citation>
    <scope>NUCLEOTIDE SEQUENCE [LARGE SCALE GENOMIC DNA]</scope>
    <source>
        <strain evidence="2 3">NBRC 103055</strain>
    </source>
</reference>
<dbReference type="Proteomes" id="UP000321749">
    <property type="component" value="Unassembled WGS sequence"/>
</dbReference>
<comment type="caution">
    <text evidence="2">The sequence shown here is derived from an EMBL/GenBank/DDBJ whole genome shotgun (WGS) entry which is preliminary data.</text>
</comment>
<accession>A0AA87RDZ7</accession>
<evidence type="ECO:0000256" key="1">
    <source>
        <dbReference type="SAM" id="MobiDB-lite"/>
    </source>
</evidence>
<evidence type="ECO:0000313" key="3">
    <source>
        <dbReference type="Proteomes" id="UP000321749"/>
    </source>
</evidence>
<feature type="region of interest" description="Disordered" evidence="1">
    <location>
        <begin position="200"/>
        <end position="225"/>
    </location>
</feature>